<evidence type="ECO:0000256" key="1">
    <source>
        <dbReference type="ARBA" id="ARBA00022741"/>
    </source>
</evidence>
<evidence type="ECO:0000313" key="6">
    <source>
        <dbReference type="Proteomes" id="UP000095544"/>
    </source>
</evidence>
<evidence type="ECO:0000256" key="2">
    <source>
        <dbReference type="ARBA" id="ARBA00022840"/>
    </source>
</evidence>
<dbReference type="InterPro" id="IPR001977">
    <property type="entry name" value="Depp_CoAkinase"/>
</dbReference>
<dbReference type="SUPFAM" id="SSF52540">
    <property type="entry name" value="P-loop containing nucleoside triphosphate hydrolases"/>
    <property type="match status" value="1"/>
</dbReference>
<dbReference type="Proteomes" id="UP000095544">
    <property type="component" value="Unassembled WGS sequence"/>
</dbReference>
<keyword evidence="1 3" id="KW-0547">Nucleotide-binding</keyword>
<comment type="catalytic activity">
    <reaction evidence="3">
        <text>3'-dephospho-CoA + ATP = ADP + CoA + H(+)</text>
        <dbReference type="Rhea" id="RHEA:18245"/>
        <dbReference type="ChEBI" id="CHEBI:15378"/>
        <dbReference type="ChEBI" id="CHEBI:30616"/>
        <dbReference type="ChEBI" id="CHEBI:57287"/>
        <dbReference type="ChEBI" id="CHEBI:57328"/>
        <dbReference type="ChEBI" id="CHEBI:456216"/>
        <dbReference type="EC" id="2.7.1.24"/>
    </reaction>
</comment>
<feature type="binding site" evidence="3">
    <location>
        <begin position="11"/>
        <end position="16"/>
    </location>
    <ligand>
        <name>ATP</name>
        <dbReference type="ChEBI" id="CHEBI:30616"/>
    </ligand>
</feature>
<comment type="pathway">
    <text evidence="3">Cofactor biosynthesis; coenzyme A biosynthesis; CoA from (R)-pantothenate: step 5/5.</text>
</comment>
<dbReference type="GO" id="GO:0015937">
    <property type="term" value="P:coenzyme A biosynthetic process"/>
    <property type="evidence" value="ECO:0007669"/>
    <property type="project" value="UniProtKB-UniRule"/>
</dbReference>
<reference evidence="5 6" key="1">
    <citation type="submission" date="2015-09" db="EMBL/GenBank/DDBJ databases">
        <authorList>
            <consortium name="Pathogen Informatics"/>
        </authorList>
    </citation>
    <scope>NUCLEOTIDE SEQUENCE [LARGE SCALE GENOMIC DNA]</scope>
    <source>
        <strain evidence="5 6">2789STDY5834876</strain>
    </source>
</reference>
<evidence type="ECO:0000256" key="3">
    <source>
        <dbReference type="HAMAP-Rule" id="MF_00376"/>
    </source>
</evidence>
<dbReference type="UniPathway" id="UPA00241">
    <property type="reaction ID" value="UER00356"/>
</dbReference>
<dbReference type="PANTHER" id="PTHR10695:SF46">
    <property type="entry name" value="BIFUNCTIONAL COENZYME A SYNTHASE-RELATED"/>
    <property type="match status" value="1"/>
</dbReference>
<comment type="function">
    <text evidence="3">Catalyzes the phosphorylation of the 3'-hydroxyl group of dephosphocoenzyme A to form coenzyme A.</text>
</comment>
<keyword evidence="3 5" id="KW-0418">Kinase</keyword>
<dbReference type="InterPro" id="IPR027417">
    <property type="entry name" value="P-loop_NTPase"/>
</dbReference>
<comment type="similarity">
    <text evidence="3">Belongs to the CoaE family.</text>
</comment>
<dbReference type="PANTHER" id="PTHR10695">
    <property type="entry name" value="DEPHOSPHO-COA KINASE-RELATED"/>
    <property type="match status" value="1"/>
</dbReference>
<dbReference type="HAMAP" id="MF_00376">
    <property type="entry name" value="Dephospho_CoA_kinase"/>
    <property type="match status" value="1"/>
</dbReference>
<dbReference type="Pfam" id="PF01121">
    <property type="entry name" value="CoaE"/>
    <property type="match status" value="1"/>
</dbReference>
<organism evidence="5 6">
    <name type="scientific">Faecalicatena contorta</name>
    <dbReference type="NCBI Taxonomy" id="39482"/>
    <lineage>
        <taxon>Bacteria</taxon>
        <taxon>Bacillati</taxon>
        <taxon>Bacillota</taxon>
        <taxon>Clostridia</taxon>
        <taxon>Lachnospirales</taxon>
        <taxon>Lachnospiraceae</taxon>
        <taxon>Faecalicatena</taxon>
    </lineage>
</organism>
<dbReference type="GO" id="GO:0005737">
    <property type="term" value="C:cytoplasm"/>
    <property type="evidence" value="ECO:0007669"/>
    <property type="project" value="UniProtKB-SubCell"/>
</dbReference>
<dbReference type="Gene3D" id="3.40.50.300">
    <property type="entry name" value="P-loop containing nucleotide triphosphate hydrolases"/>
    <property type="match status" value="1"/>
</dbReference>
<comment type="subcellular location">
    <subcellularLocation>
        <location evidence="3">Cytoplasm</location>
    </subcellularLocation>
</comment>
<dbReference type="STRING" id="39482.ERS852491_04948"/>
<keyword evidence="3 5" id="KW-0808">Transferase</keyword>
<dbReference type="GO" id="GO:0004140">
    <property type="term" value="F:dephospho-CoA kinase activity"/>
    <property type="evidence" value="ECO:0007669"/>
    <property type="project" value="UniProtKB-UniRule"/>
</dbReference>
<dbReference type="PROSITE" id="PS51219">
    <property type="entry name" value="DPCK"/>
    <property type="match status" value="1"/>
</dbReference>
<dbReference type="GO" id="GO:0005524">
    <property type="term" value="F:ATP binding"/>
    <property type="evidence" value="ECO:0007669"/>
    <property type="project" value="UniProtKB-UniRule"/>
</dbReference>
<dbReference type="RefSeq" id="WP_055155274.1">
    <property type="nucleotide sequence ID" value="NZ_CYZU01000088.1"/>
</dbReference>
<dbReference type="OrthoDB" id="9812943at2"/>
<gene>
    <name evidence="3 5" type="primary">coaE</name>
    <name evidence="5" type="ORF">ERS852491_04948</name>
</gene>
<protein>
    <recommendedName>
        <fullName evidence="3 4">Dephospho-CoA kinase</fullName>
        <ecNumber evidence="3 4">2.7.1.24</ecNumber>
    </recommendedName>
    <alternativeName>
        <fullName evidence="3">Dephosphocoenzyme A kinase</fullName>
    </alternativeName>
</protein>
<name>A0A174MJS3_9FIRM</name>
<keyword evidence="2 3" id="KW-0067">ATP-binding</keyword>
<sequence length="193" mass="21856">MKILGITGGVGSGKSKVLHFLEEEYGAVVCQLDEVAKELQKKGGACYQKIIEQFGTEIIGPDGELDRSRLAALIFRDAQMRQKLNGIVHPEVKKWVEQDIEEKKKRKVPLYVIEAALLPEAGYEDICGEMWYIYAEESVRRERLKQSRGYSAEKIARMMEAQSPERVFRSACQAVIDNSGTFDNTKRQIGEIL</sequence>
<keyword evidence="3" id="KW-0173">Coenzyme A biosynthesis</keyword>
<dbReference type="AlphaFoldDB" id="A0A174MJS3"/>
<accession>A0A174MJS3</accession>
<keyword evidence="3" id="KW-0963">Cytoplasm</keyword>
<dbReference type="CDD" id="cd02022">
    <property type="entry name" value="DPCK"/>
    <property type="match status" value="1"/>
</dbReference>
<dbReference type="EC" id="2.7.1.24" evidence="3 4"/>
<proteinExistence type="inferred from homology"/>
<dbReference type="NCBIfam" id="TIGR00152">
    <property type="entry name" value="dephospho-CoA kinase"/>
    <property type="match status" value="1"/>
</dbReference>
<evidence type="ECO:0000313" key="5">
    <source>
        <dbReference type="EMBL" id="CUP35636.1"/>
    </source>
</evidence>
<dbReference type="EMBL" id="CYZU01000088">
    <property type="protein sequence ID" value="CUP35636.1"/>
    <property type="molecule type" value="Genomic_DNA"/>
</dbReference>
<evidence type="ECO:0000256" key="4">
    <source>
        <dbReference type="NCBIfam" id="TIGR00152"/>
    </source>
</evidence>